<evidence type="ECO:0000256" key="5">
    <source>
        <dbReference type="ARBA" id="ARBA00022701"/>
    </source>
</evidence>
<dbReference type="GO" id="GO:0005829">
    <property type="term" value="C:cytosol"/>
    <property type="evidence" value="ECO:0007669"/>
    <property type="project" value="TreeGrafter"/>
</dbReference>
<comment type="similarity">
    <text evidence="2">Belongs to the HAUS1 family.</text>
</comment>
<dbReference type="PANTHER" id="PTHR31570:SF1">
    <property type="entry name" value="HAUS AUGMIN-LIKE COMPLEX SUBUNIT 1"/>
    <property type="match status" value="1"/>
</dbReference>
<dbReference type="GO" id="GO:0005874">
    <property type="term" value="C:microtubule"/>
    <property type="evidence" value="ECO:0007669"/>
    <property type="project" value="UniProtKB-KW"/>
</dbReference>
<evidence type="ECO:0000313" key="11">
    <source>
        <dbReference type="EMBL" id="CAI8009444.1"/>
    </source>
</evidence>
<dbReference type="GO" id="GO:0070652">
    <property type="term" value="C:HAUS complex"/>
    <property type="evidence" value="ECO:0007669"/>
    <property type="project" value="InterPro"/>
</dbReference>
<dbReference type="GO" id="GO:0051225">
    <property type="term" value="P:spindle assembly"/>
    <property type="evidence" value="ECO:0007669"/>
    <property type="project" value="InterPro"/>
</dbReference>
<evidence type="ECO:0000256" key="4">
    <source>
        <dbReference type="ARBA" id="ARBA00022618"/>
    </source>
</evidence>
<evidence type="ECO:0000256" key="1">
    <source>
        <dbReference type="ARBA" id="ARBA00004186"/>
    </source>
</evidence>
<evidence type="ECO:0000256" key="8">
    <source>
        <dbReference type="ARBA" id="ARBA00023212"/>
    </source>
</evidence>
<keyword evidence="12" id="KW-1185">Reference proteome</keyword>
<organism evidence="11 12">
    <name type="scientific">Geodia barretti</name>
    <name type="common">Barrett's horny sponge</name>
    <dbReference type="NCBI Taxonomy" id="519541"/>
    <lineage>
        <taxon>Eukaryota</taxon>
        <taxon>Metazoa</taxon>
        <taxon>Porifera</taxon>
        <taxon>Demospongiae</taxon>
        <taxon>Heteroscleromorpha</taxon>
        <taxon>Tetractinellida</taxon>
        <taxon>Astrophorina</taxon>
        <taxon>Geodiidae</taxon>
        <taxon>Geodia</taxon>
    </lineage>
</organism>
<evidence type="ECO:0000256" key="9">
    <source>
        <dbReference type="ARBA" id="ARBA00023306"/>
    </source>
</evidence>
<accession>A0AA35W6S6</accession>
<keyword evidence="7 10" id="KW-0175">Coiled coil</keyword>
<keyword evidence="3" id="KW-0963">Cytoplasm</keyword>
<keyword evidence="4" id="KW-0132">Cell division</keyword>
<evidence type="ECO:0000313" key="12">
    <source>
        <dbReference type="Proteomes" id="UP001174909"/>
    </source>
</evidence>
<keyword evidence="6" id="KW-0498">Mitosis</keyword>
<evidence type="ECO:0000256" key="2">
    <source>
        <dbReference type="ARBA" id="ARBA00005479"/>
    </source>
</evidence>
<dbReference type="GO" id="GO:0051301">
    <property type="term" value="P:cell division"/>
    <property type="evidence" value="ECO:0007669"/>
    <property type="project" value="UniProtKB-KW"/>
</dbReference>
<dbReference type="Pfam" id="PF25762">
    <property type="entry name" value="HAUS1"/>
    <property type="match status" value="1"/>
</dbReference>
<keyword evidence="8" id="KW-0206">Cytoskeleton</keyword>
<dbReference type="InterPro" id="IPR026243">
    <property type="entry name" value="HAUS1"/>
</dbReference>
<dbReference type="Proteomes" id="UP001174909">
    <property type="component" value="Unassembled WGS sequence"/>
</dbReference>
<evidence type="ECO:0000256" key="3">
    <source>
        <dbReference type="ARBA" id="ARBA00022490"/>
    </source>
</evidence>
<dbReference type="EMBL" id="CASHTH010000959">
    <property type="protein sequence ID" value="CAI8009444.1"/>
    <property type="molecule type" value="Genomic_DNA"/>
</dbReference>
<comment type="subcellular location">
    <subcellularLocation>
        <location evidence="1">Cytoplasm</location>
        <location evidence="1">Cytoskeleton</location>
        <location evidence="1">Spindle</location>
    </subcellularLocation>
</comment>
<sequence length="277" mass="32023">MERMEEKHRLVREWLESVFAGEEVPEYEITPGTVEELWQLATASREKERRLKTIVEDTEQKAHEYEAESERLERVVEWVGVGMSDLSESATRCVQTNRYETTLLMPVPSSLCLALSELLERQAAVSVREGEVERERERREEELRHSVVTQATQKQALTEFSQQLSSDTKSVTNQKKSAEFFAKKSNQYQKLISSMKAELQQAGYTDNLSHAALLQTARRYRIWSHNLSLSRHSSPASRDCHLYDLDLAKVKVEGAKRQLVRLEVELSRCLDLVHTEK</sequence>
<dbReference type="PANTHER" id="PTHR31570">
    <property type="entry name" value="HAUS AUGMIN-LIKE COMPLEX SUBUNIT 1"/>
    <property type="match status" value="1"/>
</dbReference>
<evidence type="ECO:0000256" key="7">
    <source>
        <dbReference type="ARBA" id="ARBA00023054"/>
    </source>
</evidence>
<protein>
    <submittedName>
        <fullName evidence="11">HAUS augmin-like complex subunit 1</fullName>
    </submittedName>
</protein>
<evidence type="ECO:0000256" key="6">
    <source>
        <dbReference type="ARBA" id="ARBA00022776"/>
    </source>
</evidence>
<dbReference type="PRINTS" id="PR02087">
    <property type="entry name" value="HAUSAUGMINL1"/>
</dbReference>
<gene>
    <name evidence="11" type="ORF">GBAR_LOCUS6335</name>
</gene>
<dbReference type="GO" id="GO:0005819">
    <property type="term" value="C:spindle"/>
    <property type="evidence" value="ECO:0007669"/>
    <property type="project" value="UniProtKB-SubCell"/>
</dbReference>
<reference evidence="11" key="1">
    <citation type="submission" date="2023-03" db="EMBL/GenBank/DDBJ databases">
        <authorList>
            <person name="Steffen K."/>
            <person name="Cardenas P."/>
        </authorList>
    </citation>
    <scope>NUCLEOTIDE SEQUENCE</scope>
</reference>
<name>A0AA35W6S6_GEOBA</name>
<feature type="coiled-coil region" evidence="10">
    <location>
        <begin position="48"/>
        <end position="75"/>
    </location>
</feature>
<dbReference type="AlphaFoldDB" id="A0AA35W6S6"/>
<proteinExistence type="inferred from homology"/>
<keyword evidence="5" id="KW-0493">Microtubule</keyword>
<evidence type="ECO:0000256" key="10">
    <source>
        <dbReference type="SAM" id="Coils"/>
    </source>
</evidence>
<keyword evidence="9" id="KW-0131">Cell cycle</keyword>
<comment type="caution">
    <text evidence="11">The sequence shown here is derived from an EMBL/GenBank/DDBJ whole genome shotgun (WGS) entry which is preliminary data.</text>
</comment>